<protein>
    <submittedName>
        <fullName evidence="3">Uncharacterized protein</fullName>
    </submittedName>
</protein>
<keyword evidence="4" id="KW-1185">Reference proteome</keyword>
<evidence type="ECO:0000256" key="1">
    <source>
        <dbReference type="SAM" id="MobiDB-lite"/>
    </source>
</evidence>
<feature type="transmembrane region" description="Helical" evidence="2">
    <location>
        <begin position="148"/>
        <end position="166"/>
    </location>
</feature>
<dbReference type="VEuPathDB" id="VectorBase:RSAN_058100"/>
<reference evidence="3" key="2">
    <citation type="submission" date="2021-09" db="EMBL/GenBank/DDBJ databases">
        <authorList>
            <person name="Jia N."/>
            <person name="Wang J."/>
            <person name="Shi W."/>
            <person name="Du L."/>
            <person name="Sun Y."/>
            <person name="Zhan W."/>
            <person name="Jiang J."/>
            <person name="Wang Q."/>
            <person name="Zhang B."/>
            <person name="Ji P."/>
            <person name="Sakyi L.B."/>
            <person name="Cui X."/>
            <person name="Yuan T."/>
            <person name="Jiang B."/>
            <person name="Yang W."/>
            <person name="Lam T.T.-Y."/>
            <person name="Chang Q."/>
            <person name="Ding S."/>
            <person name="Wang X."/>
            <person name="Zhu J."/>
            <person name="Ruan X."/>
            <person name="Zhao L."/>
            <person name="Wei J."/>
            <person name="Que T."/>
            <person name="Du C."/>
            <person name="Cheng J."/>
            <person name="Dai P."/>
            <person name="Han X."/>
            <person name="Huang E."/>
            <person name="Gao Y."/>
            <person name="Liu J."/>
            <person name="Shao H."/>
            <person name="Ye R."/>
            <person name="Li L."/>
            <person name="Wei W."/>
            <person name="Wang X."/>
            <person name="Wang C."/>
            <person name="Huo Q."/>
            <person name="Li W."/>
            <person name="Guo W."/>
            <person name="Chen H."/>
            <person name="Chen S."/>
            <person name="Zhou L."/>
            <person name="Zhou L."/>
            <person name="Ni X."/>
            <person name="Tian J."/>
            <person name="Zhou Y."/>
            <person name="Sheng Y."/>
            <person name="Liu T."/>
            <person name="Pan Y."/>
            <person name="Xia L."/>
            <person name="Li J."/>
            <person name="Zhao F."/>
            <person name="Cao W."/>
        </authorList>
    </citation>
    <scope>NUCLEOTIDE SEQUENCE</scope>
    <source>
        <strain evidence="3">Rsan-2018</strain>
        <tissue evidence="3">Larvae</tissue>
    </source>
</reference>
<keyword evidence="2" id="KW-0812">Transmembrane</keyword>
<reference evidence="3" key="1">
    <citation type="journal article" date="2020" name="Cell">
        <title>Large-Scale Comparative Analyses of Tick Genomes Elucidate Their Genetic Diversity and Vector Capacities.</title>
        <authorList>
            <consortium name="Tick Genome and Microbiome Consortium (TIGMIC)"/>
            <person name="Jia N."/>
            <person name="Wang J."/>
            <person name="Shi W."/>
            <person name="Du L."/>
            <person name="Sun Y."/>
            <person name="Zhan W."/>
            <person name="Jiang J.F."/>
            <person name="Wang Q."/>
            <person name="Zhang B."/>
            <person name="Ji P."/>
            <person name="Bell-Sakyi L."/>
            <person name="Cui X.M."/>
            <person name="Yuan T.T."/>
            <person name="Jiang B.G."/>
            <person name="Yang W.F."/>
            <person name="Lam T.T."/>
            <person name="Chang Q.C."/>
            <person name="Ding S.J."/>
            <person name="Wang X.J."/>
            <person name="Zhu J.G."/>
            <person name="Ruan X.D."/>
            <person name="Zhao L."/>
            <person name="Wei J.T."/>
            <person name="Ye R.Z."/>
            <person name="Que T.C."/>
            <person name="Du C.H."/>
            <person name="Zhou Y.H."/>
            <person name="Cheng J.X."/>
            <person name="Dai P.F."/>
            <person name="Guo W.B."/>
            <person name="Han X.H."/>
            <person name="Huang E.J."/>
            <person name="Li L.F."/>
            <person name="Wei W."/>
            <person name="Gao Y.C."/>
            <person name="Liu J.Z."/>
            <person name="Shao H.Z."/>
            <person name="Wang X."/>
            <person name="Wang C.C."/>
            <person name="Yang T.C."/>
            <person name="Huo Q.B."/>
            <person name="Li W."/>
            <person name="Chen H.Y."/>
            <person name="Chen S.E."/>
            <person name="Zhou L.G."/>
            <person name="Ni X.B."/>
            <person name="Tian J.H."/>
            <person name="Sheng Y."/>
            <person name="Liu T."/>
            <person name="Pan Y.S."/>
            <person name="Xia L.Y."/>
            <person name="Li J."/>
            <person name="Zhao F."/>
            <person name="Cao W.C."/>
        </authorList>
    </citation>
    <scope>NUCLEOTIDE SEQUENCE</scope>
    <source>
        <strain evidence="3">Rsan-2018</strain>
    </source>
</reference>
<dbReference type="Proteomes" id="UP000821837">
    <property type="component" value="Unassembled WGS sequence"/>
</dbReference>
<evidence type="ECO:0000313" key="3">
    <source>
        <dbReference type="EMBL" id="KAH7957791.1"/>
    </source>
</evidence>
<keyword evidence="2" id="KW-0472">Membrane</keyword>
<dbReference type="AlphaFoldDB" id="A0A9D4PY14"/>
<organism evidence="3 4">
    <name type="scientific">Rhipicephalus sanguineus</name>
    <name type="common">Brown dog tick</name>
    <name type="synonym">Ixodes sanguineus</name>
    <dbReference type="NCBI Taxonomy" id="34632"/>
    <lineage>
        <taxon>Eukaryota</taxon>
        <taxon>Metazoa</taxon>
        <taxon>Ecdysozoa</taxon>
        <taxon>Arthropoda</taxon>
        <taxon>Chelicerata</taxon>
        <taxon>Arachnida</taxon>
        <taxon>Acari</taxon>
        <taxon>Parasitiformes</taxon>
        <taxon>Ixodida</taxon>
        <taxon>Ixodoidea</taxon>
        <taxon>Ixodidae</taxon>
        <taxon>Rhipicephalinae</taxon>
        <taxon>Rhipicephalus</taxon>
        <taxon>Rhipicephalus</taxon>
    </lineage>
</organism>
<name>A0A9D4PY14_RHISA</name>
<evidence type="ECO:0000256" key="2">
    <source>
        <dbReference type="SAM" id="Phobius"/>
    </source>
</evidence>
<keyword evidence="2" id="KW-1133">Transmembrane helix</keyword>
<feature type="region of interest" description="Disordered" evidence="1">
    <location>
        <begin position="249"/>
        <end position="279"/>
    </location>
</feature>
<comment type="caution">
    <text evidence="3">The sequence shown here is derived from an EMBL/GenBank/DDBJ whole genome shotgun (WGS) entry which is preliminary data.</text>
</comment>
<feature type="transmembrane region" description="Helical" evidence="2">
    <location>
        <begin position="208"/>
        <end position="227"/>
    </location>
</feature>
<sequence length="279" mass="32372">MWLYLLPRFVDGPDTENFFQRFHAEMSEHWWHFLVQIRNFFELKRTNGSDAVTSPVNSVGEAEEIDFGQVIRDVVAAGLSKVPRSLLRKLLAADVRFECSTSFLRTMRAFQNLEPWALRPGVLNLLNSMRAWQNMLVPAAFNSVDTFFFLRMCVPLFFVIMWFYLLPRIVDGPDTETFFQRFYADMSEHWWHLLVQIRNFFKLKRTGTLYFGVLVWCLVFSYFVFIACEAPTAVLDKLILGRLTRGGSARSQERQEQHLEGGDSNTLSGGVEGDEISPR</sequence>
<accession>A0A9D4PY14</accession>
<evidence type="ECO:0000313" key="4">
    <source>
        <dbReference type="Proteomes" id="UP000821837"/>
    </source>
</evidence>
<dbReference type="VEuPathDB" id="VectorBase:RSAN_025926"/>
<dbReference type="EMBL" id="JABSTV010001250">
    <property type="protein sequence ID" value="KAH7957791.1"/>
    <property type="molecule type" value="Genomic_DNA"/>
</dbReference>
<feature type="compositionally biased region" description="Basic and acidic residues" evidence="1">
    <location>
        <begin position="251"/>
        <end position="261"/>
    </location>
</feature>
<gene>
    <name evidence="3" type="ORF">HPB52_022673</name>
</gene>
<proteinExistence type="predicted"/>